<dbReference type="GO" id="GO:0004844">
    <property type="term" value="F:uracil DNA N-glycosylase activity"/>
    <property type="evidence" value="ECO:0007669"/>
    <property type="project" value="UniProtKB-UniRule"/>
</dbReference>
<dbReference type="GO" id="GO:0097510">
    <property type="term" value="P:base-excision repair, AP site formation via deaminated base removal"/>
    <property type="evidence" value="ECO:0007669"/>
    <property type="project" value="TreeGrafter"/>
</dbReference>
<dbReference type="FunFam" id="3.40.470.10:FF:000006">
    <property type="entry name" value="Uracil-DNA glycosylase"/>
    <property type="match status" value="1"/>
</dbReference>
<keyword evidence="8 10" id="KW-0378">Hydrolase</keyword>
<name>D1BD57_SANKS</name>
<proteinExistence type="inferred from homology"/>
<evidence type="ECO:0000256" key="12">
    <source>
        <dbReference type="SAM" id="MobiDB-lite"/>
    </source>
</evidence>
<keyword evidence="9 10" id="KW-0234">DNA repair</keyword>
<dbReference type="PROSITE" id="PS00130">
    <property type="entry name" value="U_DNA_GLYCOSYLASE"/>
    <property type="match status" value="1"/>
</dbReference>
<evidence type="ECO:0000256" key="10">
    <source>
        <dbReference type="HAMAP-Rule" id="MF_00148"/>
    </source>
</evidence>
<dbReference type="PANTHER" id="PTHR11264">
    <property type="entry name" value="URACIL-DNA GLYCOSYLASE"/>
    <property type="match status" value="1"/>
</dbReference>
<evidence type="ECO:0000259" key="13">
    <source>
        <dbReference type="SMART" id="SM00986"/>
    </source>
</evidence>
<evidence type="ECO:0000256" key="6">
    <source>
        <dbReference type="ARBA" id="ARBA00022490"/>
    </source>
</evidence>
<evidence type="ECO:0000313" key="14">
    <source>
        <dbReference type="EMBL" id="ACZ23061.1"/>
    </source>
</evidence>
<dbReference type="InterPro" id="IPR018085">
    <property type="entry name" value="Ura-DNA_Glyclase_AS"/>
</dbReference>
<feature type="active site" description="Proton acceptor" evidence="10 11">
    <location>
        <position position="95"/>
    </location>
</feature>
<keyword evidence="15" id="KW-1185">Reference proteome</keyword>
<feature type="region of interest" description="Disordered" evidence="12">
    <location>
        <begin position="1"/>
        <end position="31"/>
    </location>
</feature>
<evidence type="ECO:0000256" key="5">
    <source>
        <dbReference type="ARBA" id="ARBA00012030"/>
    </source>
</evidence>
<dbReference type="Proteomes" id="UP000000322">
    <property type="component" value="Chromosome"/>
</dbReference>
<evidence type="ECO:0000256" key="9">
    <source>
        <dbReference type="ARBA" id="ARBA00023204"/>
    </source>
</evidence>
<evidence type="ECO:0000256" key="1">
    <source>
        <dbReference type="ARBA" id="ARBA00001400"/>
    </source>
</evidence>
<dbReference type="RefSeq" id="WP_012868129.1">
    <property type="nucleotide sequence ID" value="NC_013521.1"/>
</dbReference>
<keyword evidence="7 10" id="KW-0227">DNA damage</keyword>
<dbReference type="NCBIfam" id="NF003588">
    <property type="entry name" value="PRK05254.1-1"/>
    <property type="match status" value="1"/>
</dbReference>
<accession>D1BD57</accession>
<dbReference type="EC" id="3.2.2.27" evidence="5 10"/>
<comment type="subcellular location">
    <subcellularLocation>
        <location evidence="3 10">Cytoplasm</location>
    </subcellularLocation>
</comment>
<evidence type="ECO:0000256" key="2">
    <source>
        <dbReference type="ARBA" id="ARBA00002631"/>
    </source>
</evidence>
<evidence type="ECO:0000256" key="11">
    <source>
        <dbReference type="PROSITE-ProRule" id="PRU10072"/>
    </source>
</evidence>
<evidence type="ECO:0000256" key="4">
    <source>
        <dbReference type="ARBA" id="ARBA00008184"/>
    </source>
</evidence>
<comment type="catalytic activity">
    <reaction evidence="1 10">
        <text>Hydrolyzes single-stranded DNA or mismatched double-stranded DNA and polynucleotides, releasing free uracil.</text>
        <dbReference type="EC" id="3.2.2.27"/>
    </reaction>
</comment>
<dbReference type="NCBIfam" id="NF003592">
    <property type="entry name" value="PRK05254.1-5"/>
    <property type="match status" value="1"/>
</dbReference>
<evidence type="ECO:0000256" key="3">
    <source>
        <dbReference type="ARBA" id="ARBA00004496"/>
    </source>
</evidence>
<dbReference type="KEGG" id="ske:Sked_31640"/>
<comment type="function">
    <text evidence="2 10">Excises uracil residues from the DNA which can arise as a result of misincorporation of dUMP residues by DNA polymerase or due to deamination of cytosine.</text>
</comment>
<dbReference type="SUPFAM" id="SSF52141">
    <property type="entry name" value="Uracil-DNA glycosylase-like"/>
    <property type="match status" value="1"/>
</dbReference>
<dbReference type="SMART" id="SM00987">
    <property type="entry name" value="UreE_C"/>
    <property type="match status" value="1"/>
</dbReference>
<dbReference type="HOGENOM" id="CLU_032162_3_1_11"/>
<dbReference type="Gene3D" id="3.40.470.10">
    <property type="entry name" value="Uracil-DNA glycosylase-like domain"/>
    <property type="match status" value="1"/>
</dbReference>
<dbReference type="CDD" id="cd10027">
    <property type="entry name" value="UDG-F1-like"/>
    <property type="match status" value="1"/>
</dbReference>
<keyword evidence="6 10" id="KW-0963">Cytoplasm</keyword>
<dbReference type="InterPro" id="IPR005122">
    <property type="entry name" value="Uracil-DNA_glycosylase-like"/>
</dbReference>
<gene>
    <name evidence="10" type="primary">ung</name>
    <name evidence="14" type="ordered locus">Sked_31640</name>
</gene>
<dbReference type="SMART" id="SM00986">
    <property type="entry name" value="UDG"/>
    <property type="match status" value="1"/>
</dbReference>
<dbReference type="InterPro" id="IPR002043">
    <property type="entry name" value="UDG_fam1"/>
</dbReference>
<evidence type="ECO:0000313" key="15">
    <source>
        <dbReference type="Proteomes" id="UP000000322"/>
    </source>
</evidence>
<evidence type="ECO:0000256" key="7">
    <source>
        <dbReference type="ARBA" id="ARBA00022763"/>
    </source>
</evidence>
<dbReference type="HAMAP" id="MF_00148">
    <property type="entry name" value="UDG"/>
    <property type="match status" value="1"/>
</dbReference>
<organism evidence="14 15">
    <name type="scientific">Sanguibacter keddieii (strain ATCC 51767 / DSM 10542 / NCFB 3025 / ST-74)</name>
    <dbReference type="NCBI Taxonomy" id="446469"/>
    <lineage>
        <taxon>Bacteria</taxon>
        <taxon>Bacillati</taxon>
        <taxon>Actinomycetota</taxon>
        <taxon>Actinomycetes</taxon>
        <taxon>Micrococcales</taxon>
        <taxon>Sanguibacteraceae</taxon>
        <taxon>Sanguibacter</taxon>
    </lineage>
</organism>
<feature type="compositionally biased region" description="Basic and acidic residues" evidence="12">
    <location>
        <begin position="1"/>
        <end position="21"/>
    </location>
</feature>
<evidence type="ECO:0000256" key="8">
    <source>
        <dbReference type="ARBA" id="ARBA00022801"/>
    </source>
</evidence>
<sequence length="259" mass="27639">MAHDPHDGAHHDTDHDTHHGETAALSPSAHRRSLLDDVAPDWALALRPVAEVVDRLDDELLASAAPGDVLPAREDVMRAFREPLADVKVLVVGQDPYPTPGHAMGLSFSVQPHVRPLPRSLANIVTELHDDLGLPAPATGDLSPWSRQGVMLCNRVLTVAAGDAGSHRRRGWEQVTDRAIQALVERGGPLVAVLWGRDAATLRPALGDVPVVESAHPSPLSARRGFFGSHPFSAVNDLLVAQGASPVDWSLPASDDALF</sequence>
<comment type="similarity">
    <text evidence="4 10">Belongs to the uracil-DNA glycosylase (UDG) superfamily. UNG family.</text>
</comment>
<dbReference type="Pfam" id="PF03167">
    <property type="entry name" value="UDG"/>
    <property type="match status" value="1"/>
</dbReference>
<dbReference type="InterPro" id="IPR036895">
    <property type="entry name" value="Uracil-DNA_glycosylase-like_sf"/>
</dbReference>
<dbReference type="OrthoDB" id="9804372at2"/>
<dbReference type="eggNOG" id="COG0692">
    <property type="taxonomic scope" value="Bacteria"/>
</dbReference>
<dbReference type="AlphaFoldDB" id="D1BD57"/>
<dbReference type="GO" id="GO:0005737">
    <property type="term" value="C:cytoplasm"/>
    <property type="evidence" value="ECO:0007669"/>
    <property type="project" value="UniProtKB-SubCell"/>
</dbReference>
<protein>
    <recommendedName>
        <fullName evidence="5 10">Uracil-DNA glycosylase</fullName>
        <shortName evidence="10">UDG</shortName>
        <ecNumber evidence="5 10">3.2.2.27</ecNumber>
    </recommendedName>
</protein>
<dbReference type="EMBL" id="CP001819">
    <property type="protein sequence ID" value="ACZ23061.1"/>
    <property type="molecule type" value="Genomic_DNA"/>
</dbReference>
<feature type="domain" description="Uracil-DNA glycosylase-like" evidence="13">
    <location>
        <begin position="80"/>
        <end position="239"/>
    </location>
</feature>
<reference evidence="14 15" key="1">
    <citation type="journal article" date="2009" name="Stand. Genomic Sci.">
        <title>Complete genome sequence of Sanguibacter keddieii type strain (ST-74).</title>
        <authorList>
            <person name="Ivanova N."/>
            <person name="Sikorski J."/>
            <person name="Sims D."/>
            <person name="Brettin T."/>
            <person name="Detter J.C."/>
            <person name="Han C."/>
            <person name="Lapidus A."/>
            <person name="Copeland A."/>
            <person name="Glavina Del Rio T."/>
            <person name="Nolan M."/>
            <person name="Chen F."/>
            <person name="Lucas S."/>
            <person name="Tice H."/>
            <person name="Cheng J.F."/>
            <person name="Bruce D."/>
            <person name="Goodwin L."/>
            <person name="Pitluck S."/>
            <person name="Pati A."/>
            <person name="Mavromatis K."/>
            <person name="Chen A."/>
            <person name="Palaniappan K."/>
            <person name="D'haeseleer P."/>
            <person name="Chain P."/>
            <person name="Bristow J."/>
            <person name="Eisen J.A."/>
            <person name="Markowitz V."/>
            <person name="Hugenholtz P."/>
            <person name="Goker M."/>
            <person name="Pukall R."/>
            <person name="Klenk H.P."/>
            <person name="Kyrpides N.C."/>
        </authorList>
    </citation>
    <scope>NUCLEOTIDE SEQUENCE [LARGE SCALE GENOMIC DNA]</scope>
    <source>
        <strain evidence="15">ATCC 51767 / DSM 10542 / NCFB 3025 / ST-74</strain>
    </source>
</reference>
<dbReference type="PANTHER" id="PTHR11264:SF0">
    <property type="entry name" value="URACIL-DNA GLYCOSYLASE"/>
    <property type="match status" value="1"/>
</dbReference>
<dbReference type="STRING" id="446469.Sked_31640"/>